<dbReference type="EMBL" id="JACVVK020000008">
    <property type="protein sequence ID" value="KAK7506083.1"/>
    <property type="molecule type" value="Genomic_DNA"/>
</dbReference>
<evidence type="ECO:0000256" key="1">
    <source>
        <dbReference type="SAM" id="MobiDB-lite"/>
    </source>
</evidence>
<comment type="caution">
    <text evidence="2">The sequence shown here is derived from an EMBL/GenBank/DDBJ whole genome shotgun (WGS) entry which is preliminary data.</text>
</comment>
<evidence type="ECO:0000313" key="3">
    <source>
        <dbReference type="Proteomes" id="UP001519460"/>
    </source>
</evidence>
<gene>
    <name evidence="2" type="ORF">BaRGS_00002805</name>
</gene>
<dbReference type="Proteomes" id="UP001519460">
    <property type="component" value="Unassembled WGS sequence"/>
</dbReference>
<dbReference type="AlphaFoldDB" id="A0ABD0M3Y1"/>
<feature type="compositionally biased region" description="Basic and acidic residues" evidence="1">
    <location>
        <begin position="1"/>
        <end position="22"/>
    </location>
</feature>
<proteinExistence type="predicted"/>
<keyword evidence="3" id="KW-1185">Reference proteome</keyword>
<sequence>MEKMENHKTEETTPTGEKEGRRSGRKLIRITSKAGEMTFGKLLTSPMTLTFGPIAFRTFSCRERQESCDQCQREGNAIWLLIQRRKFTSAKLRRVGLCVSARGALHK</sequence>
<name>A0ABD0M3Y1_9CAEN</name>
<accession>A0ABD0M3Y1</accession>
<organism evidence="2 3">
    <name type="scientific">Batillaria attramentaria</name>
    <dbReference type="NCBI Taxonomy" id="370345"/>
    <lineage>
        <taxon>Eukaryota</taxon>
        <taxon>Metazoa</taxon>
        <taxon>Spiralia</taxon>
        <taxon>Lophotrochozoa</taxon>
        <taxon>Mollusca</taxon>
        <taxon>Gastropoda</taxon>
        <taxon>Caenogastropoda</taxon>
        <taxon>Sorbeoconcha</taxon>
        <taxon>Cerithioidea</taxon>
        <taxon>Batillariidae</taxon>
        <taxon>Batillaria</taxon>
    </lineage>
</organism>
<reference evidence="2 3" key="1">
    <citation type="journal article" date="2023" name="Sci. Data">
        <title>Genome assembly of the Korean intertidal mud-creeper Batillaria attramentaria.</title>
        <authorList>
            <person name="Patra A.K."/>
            <person name="Ho P.T."/>
            <person name="Jun S."/>
            <person name="Lee S.J."/>
            <person name="Kim Y."/>
            <person name="Won Y.J."/>
        </authorList>
    </citation>
    <scope>NUCLEOTIDE SEQUENCE [LARGE SCALE GENOMIC DNA]</scope>
    <source>
        <strain evidence="2">Wonlab-2016</strain>
    </source>
</reference>
<evidence type="ECO:0000313" key="2">
    <source>
        <dbReference type="EMBL" id="KAK7506083.1"/>
    </source>
</evidence>
<protein>
    <submittedName>
        <fullName evidence="2">Uncharacterized protein</fullName>
    </submittedName>
</protein>
<feature type="region of interest" description="Disordered" evidence="1">
    <location>
        <begin position="1"/>
        <end position="25"/>
    </location>
</feature>